<evidence type="ECO:0000256" key="11">
    <source>
        <dbReference type="SAM" id="MobiDB-lite"/>
    </source>
</evidence>
<accession>A0A516V378</accession>
<dbReference type="GO" id="GO:0098797">
    <property type="term" value="C:plasma membrane protein complex"/>
    <property type="evidence" value="ECO:0007669"/>
    <property type="project" value="TreeGrafter"/>
</dbReference>
<evidence type="ECO:0000256" key="1">
    <source>
        <dbReference type="ARBA" id="ARBA00004383"/>
    </source>
</evidence>
<keyword evidence="4 10" id="KW-1003">Cell membrane</keyword>
<dbReference type="InterPro" id="IPR006260">
    <property type="entry name" value="TonB/TolA_C"/>
</dbReference>
<evidence type="ECO:0000256" key="10">
    <source>
        <dbReference type="RuleBase" id="RU362123"/>
    </source>
</evidence>
<evidence type="ECO:0000256" key="6">
    <source>
        <dbReference type="ARBA" id="ARBA00022692"/>
    </source>
</evidence>
<evidence type="ECO:0000259" key="12">
    <source>
        <dbReference type="PROSITE" id="PS52015"/>
    </source>
</evidence>
<feature type="transmembrane region" description="Helical" evidence="10">
    <location>
        <begin position="26"/>
        <end position="43"/>
    </location>
</feature>
<evidence type="ECO:0000313" key="14">
    <source>
        <dbReference type="Proteomes" id="UP000315891"/>
    </source>
</evidence>
<keyword evidence="9 10" id="KW-0472">Membrane</keyword>
<name>A0A516V378_9GAMM</name>
<keyword evidence="3 10" id="KW-0813">Transport</keyword>
<feature type="region of interest" description="Disordered" evidence="11">
    <location>
        <begin position="73"/>
        <end position="110"/>
    </location>
</feature>
<keyword evidence="14" id="KW-1185">Reference proteome</keyword>
<dbReference type="SUPFAM" id="SSF74653">
    <property type="entry name" value="TolA/TonB C-terminal domain"/>
    <property type="match status" value="1"/>
</dbReference>
<dbReference type="Pfam" id="PF03544">
    <property type="entry name" value="TonB_C"/>
    <property type="match status" value="1"/>
</dbReference>
<dbReference type="GO" id="GO:0055085">
    <property type="term" value="P:transmembrane transport"/>
    <property type="evidence" value="ECO:0007669"/>
    <property type="project" value="InterPro"/>
</dbReference>
<dbReference type="EMBL" id="CP041742">
    <property type="protein sequence ID" value="QDQ72964.1"/>
    <property type="molecule type" value="Genomic_DNA"/>
</dbReference>
<dbReference type="AlphaFoldDB" id="A0A516V378"/>
<dbReference type="PROSITE" id="PS52015">
    <property type="entry name" value="TONB_CTD"/>
    <property type="match status" value="1"/>
</dbReference>
<organism evidence="13 14">
    <name type="scientific">Pseudoluteimonas lycopersici</name>
    <dbReference type="NCBI Taxonomy" id="1324796"/>
    <lineage>
        <taxon>Bacteria</taxon>
        <taxon>Pseudomonadati</taxon>
        <taxon>Pseudomonadota</taxon>
        <taxon>Gammaproteobacteria</taxon>
        <taxon>Lysobacterales</taxon>
        <taxon>Lysobacteraceae</taxon>
        <taxon>Pseudoluteimonas</taxon>
    </lineage>
</organism>
<keyword evidence="5 10" id="KW-0997">Cell inner membrane</keyword>
<sequence>MTDTTIRSETPVPPEESLPRKSSNPLLWLLLLLALLAAIWFFYNRSASSVAIAPTTTPNIITGDSQQTAAQAERAQADANAARKAARAERAARTPVASKPRIADRGAEAVARVQPKYPPTAWRNREEGSVLVRADIDADGVPGDVSVVRRSGSRDLDSAALAAVRQWHFRPAIENGKAVASAVEVPVDFKLDQQ</sequence>
<dbReference type="PANTHER" id="PTHR33446:SF2">
    <property type="entry name" value="PROTEIN TONB"/>
    <property type="match status" value="1"/>
</dbReference>
<evidence type="ECO:0000256" key="9">
    <source>
        <dbReference type="ARBA" id="ARBA00023136"/>
    </source>
</evidence>
<gene>
    <name evidence="13" type="ORF">FNZ56_03270</name>
</gene>
<dbReference type="InterPro" id="IPR037682">
    <property type="entry name" value="TonB_C"/>
</dbReference>
<keyword evidence="6 10" id="KW-0812">Transmembrane</keyword>
<evidence type="ECO:0000256" key="4">
    <source>
        <dbReference type="ARBA" id="ARBA00022475"/>
    </source>
</evidence>
<feature type="compositionally biased region" description="Low complexity" evidence="11">
    <location>
        <begin position="73"/>
        <end position="83"/>
    </location>
</feature>
<dbReference type="OrthoDB" id="9792439at2"/>
<evidence type="ECO:0000256" key="3">
    <source>
        <dbReference type="ARBA" id="ARBA00022448"/>
    </source>
</evidence>
<keyword evidence="8 10" id="KW-1133">Transmembrane helix</keyword>
<dbReference type="GO" id="GO:0031992">
    <property type="term" value="F:energy transducer activity"/>
    <property type="evidence" value="ECO:0007669"/>
    <property type="project" value="InterPro"/>
</dbReference>
<reference evidence="13 14" key="1">
    <citation type="submission" date="2019-07" db="EMBL/GenBank/DDBJ databases">
        <title>Lysobacter weifangensis sp. nov., isolated from bensulfuron-methyl contaminated farmland soil.</title>
        <authorList>
            <person name="Zhao H."/>
        </authorList>
    </citation>
    <scope>NUCLEOTIDE SEQUENCE [LARGE SCALE GENOMIC DNA]</scope>
    <source>
        <strain evidence="13 14">CC-Bw-6</strain>
    </source>
</reference>
<dbReference type="PRINTS" id="PR01374">
    <property type="entry name" value="TONBPROTEIN"/>
</dbReference>
<feature type="domain" description="TonB C-terminal" evidence="12">
    <location>
        <begin position="102"/>
        <end position="194"/>
    </location>
</feature>
<protein>
    <recommendedName>
        <fullName evidence="10">Protein TonB</fullName>
    </recommendedName>
</protein>
<dbReference type="GO" id="GO:0030288">
    <property type="term" value="C:outer membrane-bounded periplasmic space"/>
    <property type="evidence" value="ECO:0007669"/>
    <property type="project" value="InterPro"/>
</dbReference>
<feature type="region of interest" description="Disordered" evidence="11">
    <location>
        <begin position="1"/>
        <end position="21"/>
    </location>
</feature>
<dbReference type="GO" id="GO:0015891">
    <property type="term" value="P:siderophore transport"/>
    <property type="evidence" value="ECO:0007669"/>
    <property type="project" value="InterPro"/>
</dbReference>
<evidence type="ECO:0000256" key="2">
    <source>
        <dbReference type="ARBA" id="ARBA00006555"/>
    </source>
</evidence>
<keyword evidence="10" id="KW-0735">Signal-anchor</keyword>
<proteinExistence type="inferred from homology"/>
<dbReference type="InterPro" id="IPR003538">
    <property type="entry name" value="TonB"/>
</dbReference>
<dbReference type="PANTHER" id="PTHR33446">
    <property type="entry name" value="PROTEIN TONB-RELATED"/>
    <property type="match status" value="1"/>
</dbReference>
<evidence type="ECO:0000256" key="8">
    <source>
        <dbReference type="ARBA" id="ARBA00022989"/>
    </source>
</evidence>
<comment type="similarity">
    <text evidence="2 10">Belongs to the TonB family.</text>
</comment>
<evidence type="ECO:0000256" key="5">
    <source>
        <dbReference type="ARBA" id="ARBA00022519"/>
    </source>
</evidence>
<comment type="subcellular location">
    <subcellularLocation>
        <location evidence="1 10">Cell inner membrane</location>
        <topology evidence="1 10">Single-pass membrane protein</topology>
        <orientation evidence="1 10">Periplasmic side</orientation>
    </subcellularLocation>
</comment>
<evidence type="ECO:0000256" key="7">
    <source>
        <dbReference type="ARBA" id="ARBA00022927"/>
    </source>
</evidence>
<evidence type="ECO:0000313" key="13">
    <source>
        <dbReference type="EMBL" id="QDQ72964.1"/>
    </source>
</evidence>
<comment type="function">
    <text evidence="10">Interacts with outer membrane receptor proteins that carry out high-affinity binding and energy dependent uptake into the periplasmic space of specific substrates. It could act to transduce energy from the cytoplasmic membrane to specific energy-requiring processes in the outer membrane, resulting in the release into the periplasm of ligands bound by these outer membrane proteins.</text>
</comment>
<dbReference type="RefSeq" id="WP_143878477.1">
    <property type="nucleotide sequence ID" value="NZ_BAABLZ010000002.1"/>
</dbReference>
<dbReference type="GO" id="GO:0015031">
    <property type="term" value="P:protein transport"/>
    <property type="evidence" value="ECO:0007669"/>
    <property type="project" value="UniProtKB-UniRule"/>
</dbReference>
<keyword evidence="7 10" id="KW-0653">Protein transport</keyword>
<dbReference type="InterPro" id="IPR051045">
    <property type="entry name" value="TonB-dependent_transducer"/>
</dbReference>
<dbReference type="Proteomes" id="UP000315891">
    <property type="component" value="Chromosome"/>
</dbReference>
<dbReference type="Gene3D" id="3.30.1150.10">
    <property type="match status" value="1"/>
</dbReference>
<dbReference type="NCBIfam" id="TIGR01352">
    <property type="entry name" value="tonB_Cterm"/>
    <property type="match status" value="1"/>
</dbReference>